<evidence type="ECO:0000256" key="2">
    <source>
        <dbReference type="ARBA" id="ARBA00023134"/>
    </source>
</evidence>
<feature type="domain" description="OBG-type G" evidence="3">
    <location>
        <begin position="70"/>
        <end position="295"/>
    </location>
</feature>
<dbReference type="EMBL" id="JABEBT010000162">
    <property type="protein sequence ID" value="KAF7627197.1"/>
    <property type="molecule type" value="Genomic_DNA"/>
</dbReference>
<dbReference type="CDD" id="cd01896">
    <property type="entry name" value="DRG"/>
    <property type="match status" value="1"/>
</dbReference>
<organism evidence="5 6">
    <name type="scientific">Meloidogyne graminicola</name>
    <dbReference type="NCBI Taxonomy" id="189291"/>
    <lineage>
        <taxon>Eukaryota</taxon>
        <taxon>Metazoa</taxon>
        <taxon>Ecdysozoa</taxon>
        <taxon>Nematoda</taxon>
        <taxon>Chromadorea</taxon>
        <taxon>Rhabditida</taxon>
        <taxon>Tylenchina</taxon>
        <taxon>Tylenchomorpha</taxon>
        <taxon>Tylenchoidea</taxon>
        <taxon>Meloidogynidae</taxon>
        <taxon>Meloidogyninae</taxon>
        <taxon>Meloidogyne</taxon>
    </lineage>
</organism>
<dbReference type="PANTHER" id="PTHR43127">
    <property type="entry name" value="DEVELOPMENTALLY-REGULATED GTP-BINDING PROTEIN 2"/>
    <property type="match status" value="1"/>
</dbReference>
<dbReference type="FunFam" id="3.40.50.300:FF:001436">
    <property type="entry name" value="Developmentally-regulated GTP-binding protein"/>
    <property type="match status" value="1"/>
</dbReference>
<dbReference type="NCBIfam" id="TIGR00231">
    <property type="entry name" value="small_GTP"/>
    <property type="match status" value="1"/>
</dbReference>
<dbReference type="SUPFAM" id="SSF52540">
    <property type="entry name" value="P-loop containing nucleoside triphosphate hydrolases"/>
    <property type="match status" value="1"/>
</dbReference>
<keyword evidence="2" id="KW-0342">GTP-binding</keyword>
<dbReference type="InterPro" id="IPR031167">
    <property type="entry name" value="G_OBG"/>
</dbReference>
<dbReference type="PROSITE" id="PS00905">
    <property type="entry name" value="GTP1_OBG"/>
    <property type="match status" value="1"/>
</dbReference>
<protein>
    <submittedName>
        <fullName evidence="5">OBG-type G domain-containing protein</fullName>
    </submittedName>
</protein>
<dbReference type="OrthoDB" id="603at2759"/>
<dbReference type="GO" id="GO:0003924">
    <property type="term" value="F:GTPase activity"/>
    <property type="evidence" value="ECO:0007669"/>
    <property type="project" value="InterPro"/>
</dbReference>
<evidence type="ECO:0000259" key="3">
    <source>
        <dbReference type="PROSITE" id="PS51710"/>
    </source>
</evidence>
<dbReference type="PROSITE" id="PS51710">
    <property type="entry name" value="G_OBG"/>
    <property type="match status" value="1"/>
</dbReference>
<dbReference type="Pfam" id="PF01926">
    <property type="entry name" value="MMR_HSR1"/>
    <property type="match status" value="1"/>
</dbReference>
<proteinExistence type="predicted"/>
<dbReference type="GO" id="GO:0016810">
    <property type="term" value="F:hydrolase activity, acting on carbon-nitrogen (but not peptide) bonds"/>
    <property type="evidence" value="ECO:0007669"/>
    <property type="project" value="InterPro"/>
</dbReference>
<evidence type="ECO:0000313" key="5">
    <source>
        <dbReference type="EMBL" id="KAF7627197.1"/>
    </source>
</evidence>
<reference evidence="5" key="1">
    <citation type="journal article" date="2020" name="Ecol. Evol.">
        <title>Genome structure and content of the rice root-knot nematode (Meloidogyne graminicola).</title>
        <authorList>
            <person name="Phan N.T."/>
            <person name="Danchin E.G.J."/>
            <person name="Klopp C."/>
            <person name="Perfus-Barbeoch L."/>
            <person name="Kozlowski D.K."/>
            <person name="Koutsovoulos G.D."/>
            <person name="Lopez-Roques C."/>
            <person name="Bouchez O."/>
            <person name="Zahm M."/>
            <person name="Besnard G."/>
            <person name="Bellafiore S."/>
        </authorList>
    </citation>
    <scope>NUCLEOTIDE SEQUENCE</scope>
    <source>
        <strain evidence="5">VN-18</strain>
    </source>
</reference>
<dbReference type="InterPro" id="IPR012676">
    <property type="entry name" value="TGS-like"/>
</dbReference>
<dbReference type="InterPro" id="IPR006073">
    <property type="entry name" value="GTP-bd"/>
</dbReference>
<evidence type="ECO:0000313" key="6">
    <source>
        <dbReference type="Proteomes" id="UP000605970"/>
    </source>
</evidence>
<dbReference type="Gene3D" id="2.30.40.10">
    <property type="entry name" value="Urease, subunit C, domain 1"/>
    <property type="match status" value="1"/>
</dbReference>
<dbReference type="InterPro" id="IPR032466">
    <property type="entry name" value="Metal_Hydrolase"/>
</dbReference>
<dbReference type="PRINTS" id="PR00326">
    <property type="entry name" value="GTP1OBG"/>
</dbReference>
<dbReference type="InterPro" id="IPR031662">
    <property type="entry name" value="GTP-binding_2"/>
</dbReference>
<dbReference type="CDD" id="cd17230">
    <property type="entry name" value="TGS_DRG1"/>
    <property type="match status" value="1"/>
</dbReference>
<name>A0A8S9Z953_9BILA</name>
<dbReference type="Pfam" id="PF01979">
    <property type="entry name" value="Amidohydro_1"/>
    <property type="match status" value="1"/>
</dbReference>
<sequence>MSILDKIKDIEDEMARTQRNKATMGHLGLLKARLAKLRRELISPKGGGGGGAGEGFDVAKTGDSRIGFVGDLLVKRFPSVGKSTLLSNISGVHSEVADYEFTTLTTVPGLIRYKGAKIQLLDLPGIIEGAKDGKGRGRQVIAVARTCSLILMVLDVTKPLRHKELLEYELEGFGIRLNKTPPNITFKRKDKGGLNLNCVVPQSELDLDTVKAILAEYRIHNADITLKYDATTEDLIDVIEGNRVYIPCIYVLNKIDQITIEELDILYNIPHCVPISAHHKWNFDDLMEKIWLYLNLIRIYTKPKGQLPDYESPIILNADKRLIDDLCMKIHKSLAKDFKHALVWGRSVRHTPQNVGKNHILEDEDVVQPNKSLIISPGFIDIQLNGAFGIDFTQICTENYEIFEEENIKKILFVKNKLLQFGVTSFCPTIISSQQNVYYNCLKLIEKIKTLNNEYYGAQIIGAHFEGPFINPKRAGCHPIELILPFNNNNKQIDLFYSNSFINLISNLSIVTLAPELENSENAIKILVNKDIRVCIGHSNAELRIAEEALINGVTGITHLFCAMPGFHHRTPGIIDLLLLTTNNSNKFNKQIYYSIIADNIHLSESSIQLAYSLNPNGVIVASMLDCIKHFSYCIEKRFKNKGLTASLKAATFTPANFLGIQKQKGTLKAGSDADFVLIDERKMEIIATFIKGIKCFDSLIK</sequence>
<dbReference type="Pfam" id="PF16897">
    <property type="entry name" value="MMR_HSR1_Xtn"/>
    <property type="match status" value="1"/>
</dbReference>
<comment type="caution">
    <text evidence="5">The sequence shown here is derived from an EMBL/GenBank/DDBJ whole genome shotgun (WGS) entry which is preliminary data.</text>
</comment>
<keyword evidence="6" id="KW-1185">Reference proteome</keyword>
<dbReference type="InterPro" id="IPR012675">
    <property type="entry name" value="Beta-grasp_dom_sf"/>
</dbReference>
<accession>A0A8S9Z953</accession>
<dbReference type="GO" id="GO:0005525">
    <property type="term" value="F:GTP binding"/>
    <property type="evidence" value="ECO:0007669"/>
    <property type="project" value="UniProtKB-KW"/>
</dbReference>
<dbReference type="InterPro" id="IPR005225">
    <property type="entry name" value="Small_GTP-bd"/>
</dbReference>
<dbReference type="Pfam" id="PF02824">
    <property type="entry name" value="TGS"/>
    <property type="match status" value="1"/>
</dbReference>
<gene>
    <name evidence="5" type="ORF">Mgra_00009511</name>
</gene>
<dbReference type="InterPro" id="IPR004095">
    <property type="entry name" value="TGS"/>
</dbReference>
<dbReference type="InterPro" id="IPR006074">
    <property type="entry name" value="GTP1-OBG_CS"/>
</dbReference>
<dbReference type="InterPro" id="IPR045001">
    <property type="entry name" value="DRG"/>
</dbReference>
<keyword evidence="1" id="KW-0547">Nucleotide-binding</keyword>
<dbReference type="SUPFAM" id="SSF81271">
    <property type="entry name" value="TGS-like"/>
    <property type="match status" value="1"/>
</dbReference>
<dbReference type="InterPro" id="IPR027417">
    <property type="entry name" value="P-loop_NTPase"/>
</dbReference>
<feature type="domain" description="TGS" evidence="4">
    <location>
        <begin position="295"/>
        <end position="371"/>
    </location>
</feature>
<dbReference type="SUPFAM" id="SSF51556">
    <property type="entry name" value="Metallo-dependent hydrolases"/>
    <property type="match status" value="1"/>
</dbReference>
<dbReference type="FunFam" id="3.10.20.30:FF:000003">
    <property type="entry name" value="Developmentally-regulated GTP-binding protein 1"/>
    <property type="match status" value="1"/>
</dbReference>
<dbReference type="InterPro" id="IPR011059">
    <property type="entry name" value="Metal-dep_hydrolase_composite"/>
</dbReference>
<dbReference type="Proteomes" id="UP000605970">
    <property type="component" value="Unassembled WGS sequence"/>
</dbReference>
<dbReference type="Gene3D" id="3.20.20.140">
    <property type="entry name" value="Metal-dependent hydrolases"/>
    <property type="match status" value="1"/>
</dbReference>
<evidence type="ECO:0000256" key="1">
    <source>
        <dbReference type="ARBA" id="ARBA00022741"/>
    </source>
</evidence>
<dbReference type="Gene3D" id="3.10.20.30">
    <property type="match status" value="1"/>
</dbReference>
<dbReference type="InterPro" id="IPR006680">
    <property type="entry name" value="Amidohydro-rel"/>
</dbReference>
<dbReference type="Gene3D" id="3.40.50.300">
    <property type="entry name" value="P-loop containing nucleotide triphosphate hydrolases"/>
    <property type="match status" value="2"/>
</dbReference>
<dbReference type="Gene3D" id="6.10.140.1070">
    <property type="match status" value="1"/>
</dbReference>
<evidence type="ECO:0000259" key="4">
    <source>
        <dbReference type="PROSITE" id="PS51880"/>
    </source>
</evidence>
<dbReference type="AlphaFoldDB" id="A0A8S9Z953"/>
<dbReference type="PROSITE" id="PS51880">
    <property type="entry name" value="TGS"/>
    <property type="match status" value="1"/>
</dbReference>